<name>K7QYR3_THEOS</name>
<evidence type="ECO:0000313" key="4">
    <source>
        <dbReference type="Proteomes" id="UP000000211"/>
    </source>
</evidence>
<protein>
    <recommendedName>
        <fullName evidence="2">DUF1468 domain-containing protein</fullName>
    </recommendedName>
</protein>
<gene>
    <name evidence="3" type="ORF">Theos_2211</name>
</gene>
<dbReference type="EMBL" id="CP003250">
    <property type="protein sequence ID" value="AFV77203.1"/>
    <property type="molecule type" value="Genomic_DNA"/>
</dbReference>
<dbReference type="Proteomes" id="UP000000211">
    <property type="component" value="Plasmid pTHEOS01"/>
</dbReference>
<feature type="domain" description="DUF1468" evidence="2">
    <location>
        <begin position="9"/>
        <end position="138"/>
    </location>
</feature>
<reference evidence="3 4" key="1">
    <citation type="journal article" date="2013" name="Genome Announc.">
        <title>Whole Genome Sequencing of Thermus oshimai JL-2 and Thermus thermophilus JL-18, Incomplete Denitrifiers from the United States Great Basin.</title>
        <authorList>
            <person name="Murugapiran S.K."/>
            <person name="Huntemann M."/>
            <person name="Wei C.L."/>
            <person name="Han J."/>
            <person name="Detter J.C."/>
            <person name="Han C.S."/>
            <person name="Erkkila T.H."/>
            <person name="Teshima H."/>
            <person name="Chen A."/>
            <person name="Kyrpides N."/>
            <person name="Mavrommatis K."/>
            <person name="Markowitz V."/>
            <person name="Szeto E."/>
            <person name="Ivanova N."/>
            <person name="Pagani I."/>
            <person name="Lam J."/>
            <person name="McDonald A.I."/>
            <person name="Dodsworth J.A."/>
            <person name="Pati A."/>
            <person name="Goodwin L."/>
            <person name="Peters L."/>
            <person name="Pitluck S."/>
            <person name="Woyke T."/>
            <person name="Hedlund B.P."/>
        </authorList>
    </citation>
    <scope>NUCLEOTIDE SEQUENCE</scope>
    <source>
        <strain evidence="3 4">JL-2</strain>
        <plasmid evidence="3">pTHEOS01</plasmid>
    </source>
</reference>
<evidence type="ECO:0000313" key="3">
    <source>
        <dbReference type="EMBL" id="AFV77203.1"/>
    </source>
</evidence>
<feature type="transmembrane region" description="Helical" evidence="1">
    <location>
        <begin position="114"/>
        <end position="136"/>
    </location>
</feature>
<feature type="transmembrane region" description="Helical" evidence="1">
    <location>
        <begin position="72"/>
        <end position="94"/>
    </location>
</feature>
<sequence length="140" mass="14063">MTDRGWEAFGALLALVLGGAALVLARGLPQMEGGYPGPALFPSLLGGILVASSLGLLWAGRPWSRGGGGSGWLPGVLGALAGLGAAPFLLKAWGLVATAGLLTLWAGVLLKGRGWAVLLASGVVASFVYAFFVRLLGVHG</sequence>
<organism evidence="3 4">
    <name type="scientific">Thermus oshimai JL-2</name>
    <dbReference type="NCBI Taxonomy" id="751945"/>
    <lineage>
        <taxon>Bacteria</taxon>
        <taxon>Thermotogati</taxon>
        <taxon>Deinococcota</taxon>
        <taxon>Deinococci</taxon>
        <taxon>Thermales</taxon>
        <taxon>Thermaceae</taxon>
        <taxon>Thermus</taxon>
    </lineage>
</organism>
<proteinExistence type="predicted"/>
<dbReference type="KEGG" id="tos:Theos_2211"/>
<geneLocation type="plasmid" evidence="3 4">
    <name>pTHEOS01</name>
</geneLocation>
<dbReference type="PATRIC" id="fig|751945.3.peg.2150"/>
<keyword evidence="3" id="KW-0614">Plasmid</keyword>
<dbReference type="Pfam" id="PF07331">
    <property type="entry name" value="TctB"/>
    <property type="match status" value="1"/>
</dbReference>
<evidence type="ECO:0000256" key="1">
    <source>
        <dbReference type="SAM" id="Phobius"/>
    </source>
</evidence>
<accession>K7QYR3</accession>
<keyword evidence="1" id="KW-1133">Transmembrane helix</keyword>
<dbReference type="RefSeq" id="WP_015065201.1">
    <property type="nucleotide sequence ID" value="NC_019387.1"/>
</dbReference>
<dbReference type="OrthoDB" id="34636at2"/>
<dbReference type="HOGENOM" id="CLU_110735_7_0_0"/>
<keyword evidence="1" id="KW-0472">Membrane</keyword>
<dbReference type="AlphaFoldDB" id="K7QYR3"/>
<evidence type="ECO:0000259" key="2">
    <source>
        <dbReference type="Pfam" id="PF07331"/>
    </source>
</evidence>
<keyword evidence="4" id="KW-1185">Reference proteome</keyword>
<keyword evidence="1" id="KW-0812">Transmembrane</keyword>
<feature type="transmembrane region" description="Helical" evidence="1">
    <location>
        <begin position="41"/>
        <end position="60"/>
    </location>
</feature>
<dbReference type="InterPro" id="IPR009936">
    <property type="entry name" value="DUF1468"/>
</dbReference>